<organism evidence="14 15">
    <name type="scientific">Naegleria fowleri</name>
    <name type="common">Brain eating amoeba</name>
    <dbReference type="NCBI Taxonomy" id="5763"/>
    <lineage>
        <taxon>Eukaryota</taxon>
        <taxon>Discoba</taxon>
        <taxon>Heterolobosea</taxon>
        <taxon>Tetramitia</taxon>
        <taxon>Eutetramitia</taxon>
        <taxon>Vahlkampfiidae</taxon>
        <taxon>Naegleria</taxon>
    </lineage>
</organism>
<proteinExistence type="inferred from homology"/>
<evidence type="ECO:0000313" key="15">
    <source>
        <dbReference type="Proteomes" id="UP000444721"/>
    </source>
</evidence>
<dbReference type="InterPro" id="IPR057495">
    <property type="entry name" value="AAA_lid_BCS1"/>
</dbReference>
<evidence type="ECO:0000256" key="6">
    <source>
        <dbReference type="ARBA" id="ARBA00022801"/>
    </source>
</evidence>
<dbReference type="OrthoDB" id="10251412at2759"/>
<dbReference type="Pfam" id="PF00004">
    <property type="entry name" value="AAA"/>
    <property type="match status" value="1"/>
</dbReference>
<evidence type="ECO:0000259" key="12">
    <source>
        <dbReference type="SMART" id="SM00382"/>
    </source>
</evidence>
<dbReference type="GO" id="GO:0005743">
    <property type="term" value="C:mitochondrial inner membrane"/>
    <property type="evidence" value="ECO:0007669"/>
    <property type="project" value="UniProtKB-SubCell"/>
</dbReference>
<dbReference type="PANTHER" id="PTHR23070">
    <property type="entry name" value="BCS1 AAA-TYPE ATPASE"/>
    <property type="match status" value="1"/>
</dbReference>
<keyword evidence="9" id="KW-0496">Mitochondrion</keyword>
<dbReference type="AlphaFoldDB" id="A0A6A5BQ75"/>
<dbReference type="InterPro" id="IPR050747">
    <property type="entry name" value="Mitochondrial_chaperone_BCS1"/>
</dbReference>
<protein>
    <recommendedName>
        <fullName evidence="16">AAA+ ATPase domain-containing protein</fullName>
    </recommendedName>
</protein>
<keyword evidence="6" id="KW-0378">Hydrolase</keyword>
<dbReference type="OMA" id="LFMTTNK"/>
<dbReference type="SUPFAM" id="SSF52540">
    <property type="entry name" value="P-loop containing nucleoside triphosphate hydrolases"/>
    <property type="match status" value="1"/>
</dbReference>
<dbReference type="RefSeq" id="XP_044561909.1">
    <property type="nucleotide sequence ID" value="XM_044707198.1"/>
</dbReference>
<dbReference type="InterPro" id="IPR014851">
    <property type="entry name" value="BCS1_N"/>
</dbReference>
<evidence type="ECO:0000313" key="14">
    <source>
        <dbReference type="EMBL" id="KAF0977196.1"/>
    </source>
</evidence>
<evidence type="ECO:0000256" key="5">
    <source>
        <dbReference type="ARBA" id="ARBA00022792"/>
    </source>
</evidence>
<dbReference type="VEuPathDB" id="AmoebaDB:NfTy_063930"/>
<accession>A0A6A5BQ75</accession>
<reference evidence="14 15" key="1">
    <citation type="journal article" date="2019" name="Sci. Rep.">
        <title>Nanopore sequencing improves the draft genome of the human pathogenic amoeba Naegleria fowleri.</title>
        <authorList>
            <person name="Liechti N."/>
            <person name="Schurch N."/>
            <person name="Bruggmann R."/>
            <person name="Wittwer M."/>
        </authorList>
    </citation>
    <scope>NUCLEOTIDE SEQUENCE [LARGE SCALE GENOMIC DNA]</scope>
    <source>
        <strain evidence="14 15">ATCC 30894</strain>
    </source>
</reference>
<name>A0A6A5BQ75_NAEFO</name>
<dbReference type="SMART" id="SM01024">
    <property type="entry name" value="BCS1_N"/>
    <property type="match status" value="1"/>
</dbReference>
<dbReference type="Pfam" id="PF08740">
    <property type="entry name" value="BCS1_N"/>
    <property type="match status" value="1"/>
</dbReference>
<dbReference type="Proteomes" id="UP000444721">
    <property type="component" value="Unassembled WGS sequence"/>
</dbReference>
<evidence type="ECO:0000256" key="9">
    <source>
        <dbReference type="ARBA" id="ARBA00023128"/>
    </source>
</evidence>
<feature type="domain" description="BCS1 N-terminal" evidence="13">
    <location>
        <begin position="104"/>
        <end position="297"/>
    </location>
</feature>
<dbReference type="EMBL" id="VFQX01000035">
    <property type="protein sequence ID" value="KAF0977196.1"/>
    <property type="molecule type" value="Genomic_DNA"/>
</dbReference>
<evidence type="ECO:0000256" key="7">
    <source>
        <dbReference type="ARBA" id="ARBA00022840"/>
    </source>
</evidence>
<comment type="caution">
    <text evidence="14">The sequence shown here is derived from an EMBL/GenBank/DDBJ whole genome shotgun (WGS) entry which is preliminary data.</text>
</comment>
<dbReference type="SMART" id="SM00382">
    <property type="entry name" value="AAA"/>
    <property type="match status" value="1"/>
</dbReference>
<evidence type="ECO:0000256" key="3">
    <source>
        <dbReference type="ARBA" id="ARBA00022692"/>
    </source>
</evidence>
<comment type="similarity">
    <text evidence="2">Belongs to the AAA ATPase family. BCS1 subfamily.</text>
</comment>
<comment type="catalytic activity">
    <reaction evidence="11">
        <text>ATP + H2O = ADP + phosphate + H(+)</text>
        <dbReference type="Rhea" id="RHEA:13065"/>
        <dbReference type="ChEBI" id="CHEBI:15377"/>
        <dbReference type="ChEBI" id="CHEBI:15378"/>
        <dbReference type="ChEBI" id="CHEBI:30616"/>
        <dbReference type="ChEBI" id="CHEBI:43474"/>
        <dbReference type="ChEBI" id="CHEBI:456216"/>
    </reaction>
    <physiologicalReaction direction="left-to-right" evidence="11">
        <dbReference type="Rhea" id="RHEA:13066"/>
    </physiologicalReaction>
</comment>
<keyword evidence="3" id="KW-0812">Transmembrane</keyword>
<comment type="subcellular location">
    <subcellularLocation>
        <location evidence="1">Mitochondrion inner membrane</location>
        <topology evidence="1">Single-pass membrane protein</topology>
    </subcellularLocation>
</comment>
<dbReference type="CDD" id="cd19510">
    <property type="entry name" value="RecA-like_BCS1"/>
    <property type="match status" value="1"/>
</dbReference>
<gene>
    <name evidence="14" type="ORF">FDP41_003849</name>
</gene>
<evidence type="ECO:0000256" key="4">
    <source>
        <dbReference type="ARBA" id="ARBA00022741"/>
    </source>
</evidence>
<evidence type="ECO:0000256" key="10">
    <source>
        <dbReference type="ARBA" id="ARBA00023136"/>
    </source>
</evidence>
<evidence type="ECO:0000256" key="2">
    <source>
        <dbReference type="ARBA" id="ARBA00007448"/>
    </source>
</evidence>
<dbReference type="GeneID" id="68111067"/>
<dbReference type="InterPro" id="IPR027417">
    <property type="entry name" value="P-loop_NTPase"/>
</dbReference>
<keyword evidence="5" id="KW-0999">Mitochondrion inner membrane</keyword>
<keyword evidence="15" id="KW-1185">Reference proteome</keyword>
<dbReference type="VEuPathDB" id="AmoebaDB:NF0017670"/>
<dbReference type="GO" id="GO:0005524">
    <property type="term" value="F:ATP binding"/>
    <property type="evidence" value="ECO:0007669"/>
    <property type="project" value="UniProtKB-KW"/>
</dbReference>
<keyword evidence="4" id="KW-0547">Nucleotide-binding</keyword>
<evidence type="ECO:0000259" key="13">
    <source>
        <dbReference type="SMART" id="SM01024"/>
    </source>
</evidence>
<dbReference type="Pfam" id="PF25426">
    <property type="entry name" value="AAA_lid_BCS1"/>
    <property type="match status" value="1"/>
</dbReference>
<keyword evidence="7" id="KW-0067">ATP-binding</keyword>
<keyword evidence="10" id="KW-0472">Membrane</keyword>
<evidence type="ECO:0000256" key="1">
    <source>
        <dbReference type="ARBA" id="ARBA00004434"/>
    </source>
</evidence>
<feature type="domain" description="AAA+ ATPase" evidence="12">
    <location>
        <begin position="328"/>
        <end position="464"/>
    </location>
</feature>
<dbReference type="Gene3D" id="3.40.50.300">
    <property type="entry name" value="P-loop containing nucleotide triphosphate hydrolases"/>
    <property type="match status" value="1"/>
</dbReference>
<dbReference type="InterPro" id="IPR003593">
    <property type="entry name" value="AAA+_ATPase"/>
</dbReference>
<evidence type="ECO:0000256" key="11">
    <source>
        <dbReference type="ARBA" id="ARBA00048778"/>
    </source>
</evidence>
<sequence>MLLQRSIVSGRNAMSSGFSMMMNLREARKYKLNYNLLNHDCNHRNGNCKMNDLQVITHWLNQSSSRENYHHTYRNNSSSNNNDQKMNTANQSLNNLNIKWWKWALAAGAFYLTYELMSEVIFPIVERESTLHLSVEQEDEAYHWLMSYFAQHSYTQNCRHLSVLSADNRAISNVLGGLFGVFGALMASQGENAPYEDRPVLYVPAHGERHFFMYKGKLMWLLIQKSEQNGDKNKPIRESLKLTILSRDKKLLTDLVEEARKLFKEHKKDKTVVYSPSLDCYDWEELTRKPKRPLNSLVLQGNILDDIMSDVKSFVEGSSFYYNRGIPYRRGILLQGPPGTGKSSTVLALAGELGMDIYILNVSSNQLNDEKLSRLLHKVPQNSIVLMEDVDSCQSAVDQTLDHPLKHDNENQHISVSGLLNSIDGLSAQEGRILFLTTNHPEKLNPALVRPGRVDRKFTIGYADPSQVRKLFQNFYQDEMGYEDKMAQQFSEKLTSFTKENITPAQLQGYFMKYRGQPQYALQNIHELFEKE</sequence>
<dbReference type="InterPro" id="IPR003959">
    <property type="entry name" value="ATPase_AAA_core"/>
</dbReference>
<evidence type="ECO:0000256" key="8">
    <source>
        <dbReference type="ARBA" id="ARBA00022989"/>
    </source>
</evidence>
<keyword evidence="8" id="KW-1133">Transmembrane helix</keyword>
<dbReference type="VEuPathDB" id="AmoebaDB:FDP41_003849"/>
<dbReference type="GO" id="GO:0016887">
    <property type="term" value="F:ATP hydrolysis activity"/>
    <property type="evidence" value="ECO:0007669"/>
    <property type="project" value="InterPro"/>
</dbReference>
<evidence type="ECO:0008006" key="16">
    <source>
        <dbReference type="Google" id="ProtNLM"/>
    </source>
</evidence>